<protein>
    <submittedName>
        <fullName evidence="4">SCP2 domain-containing protein</fullName>
    </submittedName>
</protein>
<keyword evidence="3" id="KW-1185">Reference proteome</keyword>
<evidence type="ECO:0000313" key="3">
    <source>
        <dbReference type="Proteomes" id="UP000050794"/>
    </source>
</evidence>
<dbReference type="InterPro" id="IPR003033">
    <property type="entry name" value="SCP2_sterol-bd_dom"/>
</dbReference>
<name>A0A183V8D8_TOXCA</name>
<dbReference type="GO" id="GO:0005829">
    <property type="term" value="C:cytosol"/>
    <property type="evidence" value="ECO:0007669"/>
    <property type="project" value="TreeGrafter"/>
</dbReference>
<organism evidence="3 4">
    <name type="scientific">Toxocara canis</name>
    <name type="common">Canine roundworm</name>
    <dbReference type="NCBI Taxonomy" id="6265"/>
    <lineage>
        <taxon>Eukaryota</taxon>
        <taxon>Metazoa</taxon>
        <taxon>Ecdysozoa</taxon>
        <taxon>Nematoda</taxon>
        <taxon>Chromadorea</taxon>
        <taxon>Rhabditida</taxon>
        <taxon>Spirurina</taxon>
        <taxon>Ascaridomorpha</taxon>
        <taxon>Ascaridoidea</taxon>
        <taxon>Toxocaridae</taxon>
        <taxon>Toxocara</taxon>
    </lineage>
</organism>
<proteinExistence type="predicted"/>
<feature type="domain" description="SCP2" evidence="1">
    <location>
        <begin position="32"/>
        <end position="132"/>
    </location>
</feature>
<dbReference type="PANTHER" id="PTHR10094:SF25">
    <property type="entry name" value="SCP2 STEROL-BINDING DOMAIN-CONTAINING PROTEIN 1"/>
    <property type="match status" value="1"/>
</dbReference>
<gene>
    <name evidence="2" type="ORF">TCNE_LOCUS17009</name>
</gene>
<dbReference type="SUPFAM" id="SSF55718">
    <property type="entry name" value="SCP-like"/>
    <property type="match status" value="1"/>
</dbReference>
<dbReference type="Gene3D" id="3.30.1050.10">
    <property type="entry name" value="SCP2 sterol-binding domain"/>
    <property type="match status" value="1"/>
</dbReference>
<dbReference type="EMBL" id="UYWY01024073">
    <property type="protein sequence ID" value="VDM48330.1"/>
    <property type="molecule type" value="Genomic_DNA"/>
</dbReference>
<dbReference type="Proteomes" id="UP000050794">
    <property type="component" value="Unassembled WGS sequence"/>
</dbReference>
<dbReference type="Pfam" id="PF02036">
    <property type="entry name" value="SCP2"/>
    <property type="match status" value="1"/>
</dbReference>
<dbReference type="WBParaSite" id="TCNE_0001700901-mRNA-1">
    <property type="protein sequence ID" value="TCNE_0001700901-mRNA-1"/>
    <property type="gene ID" value="TCNE_0001700901"/>
</dbReference>
<evidence type="ECO:0000259" key="1">
    <source>
        <dbReference type="Pfam" id="PF02036"/>
    </source>
</evidence>
<evidence type="ECO:0000313" key="2">
    <source>
        <dbReference type="EMBL" id="VDM48330.1"/>
    </source>
</evidence>
<evidence type="ECO:0000313" key="4">
    <source>
        <dbReference type="WBParaSite" id="TCNE_0001700901-mRNA-1"/>
    </source>
</evidence>
<sequence length="141" mass="15589">MRIIAKEATKDRNATKSSFNSALKSAVVFEEVQKGLLEKPELAKSLNAIVLYILTDGTNEIARITLDLKSSPPVVYEGDIRDGVKPNATLIVADEDFFNIATGKLNVQKAFMSGKLKIRGNIMLLQKMHGIMEKNKKKAKL</sequence>
<accession>A0A183V8D8</accession>
<dbReference type="InterPro" id="IPR036527">
    <property type="entry name" value="SCP2_sterol-bd_dom_sf"/>
</dbReference>
<reference evidence="2 3" key="2">
    <citation type="submission" date="2018-11" db="EMBL/GenBank/DDBJ databases">
        <authorList>
            <consortium name="Pathogen Informatics"/>
        </authorList>
    </citation>
    <scope>NUCLEOTIDE SEQUENCE [LARGE SCALE GENOMIC DNA]</scope>
</reference>
<dbReference type="AlphaFoldDB" id="A0A183V8D8"/>
<dbReference type="PANTHER" id="PTHR10094">
    <property type="entry name" value="STEROL CARRIER PROTEIN 2 SCP-2 FAMILY PROTEIN"/>
    <property type="match status" value="1"/>
</dbReference>
<reference evidence="4" key="1">
    <citation type="submission" date="2016-06" db="UniProtKB">
        <authorList>
            <consortium name="WormBaseParasite"/>
        </authorList>
    </citation>
    <scope>IDENTIFICATION</scope>
</reference>